<dbReference type="EMBL" id="JACEIK010000737">
    <property type="protein sequence ID" value="MCD7461598.1"/>
    <property type="molecule type" value="Genomic_DNA"/>
</dbReference>
<comment type="caution">
    <text evidence="2">The sequence shown here is derived from an EMBL/GenBank/DDBJ whole genome shotgun (WGS) entry which is preliminary data.</text>
</comment>
<sequence>MQCKRSGKSSIDWKSDLQLAVRVWISKDKLHLLSQQLYHVTWSAKVSRYMMLIDRESCYLIDPQFYFTKVQLRFPCKYVYQGRADVTHHYTLLDGELITETEPETQVKRTIYLIYDMIAINEHSVTERPFHHRLMLIEEEVIRPRNFEREFLSTCGNPHYQYGLEPFE</sequence>
<accession>A0ABS8SS80</accession>
<evidence type="ECO:0000313" key="3">
    <source>
        <dbReference type="Proteomes" id="UP000823775"/>
    </source>
</evidence>
<proteinExistence type="predicted"/>
<dbReference type="Proteomes" id="UP000823775">
    <property type="component" value="Unassembled WGS sequence"/>
</dbReference>
<feature type="domain" description="mRNA capping enzyme adenylation" evidence="1">
    <location>
        <begin position="24"/>
        <end position="149"/>
    </location>
</feature>
<dbReference type="PANTHER" id="PTHR10367:SF11">
    <property type="entry name" value="MRNA GUANYLYLTRANSFERASE"/>
    <property type="match status" value="1"/>
</dbReference>
<dbReference type="Pfam" id="PF01331">
    <property type="entry name" value="mRNA_cap_enzyme"/>
    <property type="match status" value="1"/>
</dbReference>
<protein>
    <recommendedName>
        <fullName evidence="1">mRNA capping enzyme adenylation domain-containing protein</fullName>
    </recommendedName>
</protein>
<evidence type="ECO:0000259" key="1">
    <source>
        <dbReference type="Pfam" id="PF01331"/>
    </source>
</evidence>
<reference evidence="2 3" key="1">
    <citation type="journal article" date="2021" name="BMC Genomics">
        <title>Datura genome reveals duplications of psychoactive alkaloid biosynthetic genes and high mutation rate following tissue culture.</title>
        <authorList>
            <person name="Rajewski A."/>
            <person name="Carter-House D."/>
            <person name="Stajich J."/>
            <person name="Litt A."/>
        </authorList>
    </citation>
    <scope>NUCLEOTIDE SEQUENCE [LARGE SCALE GENOMIC DNA]</scope>
    <source>
        <strain evidence="2">AR-01</strain>
    </source>
</reference>
<dbReference type="SUPFAM" id="SSF56091">
    <property type="entry name" value="DNA ligase/mRNA capping enzyme, catalytic domain"/>
    <property type="match status" value="1"/>
</dbReference>
<dbReference type="InterPro" id="IPR051029">
    <property type="entry name" value="mRNA_Capping_Enz/RNA_Phosphat"/>
</dbReference>
<dbReference type="InterPro" id="IPR001339">
    <property type="entry name" value="mRNA_cap_enzyme_adenylation"/>
</dbReference>
<dbReference type="Gene3D" id="3.30.470.30">
    <property type="entry name" value="DNA ligase/mRNA capping enzyme"/>
    <property type="match status" value="1"/>
</dbReference>
<feature type="non-terminal residue" evidence="2">
    <location>
        <position position="168"/>
    </location>
</feature>
<keyword evidence="3" id="KW-1185">Reference proteome</keyword>
<gene>
    <name evidence="2" type="ORF">HAX54_046566</name>
</gene>
<dbReference type="PANTHER" id="PTHR10367">
    <property type="entry name" value="MRNA-CAPPING ENZYME"/>
    <property type="match status" value="1"/>
</dbReference>
<evidence type="ECO:0000313" key="2">
    <source>
        <dbReference type="EMBL" id="MCD7461598.1"/>
    </source>
</evidence>
<organism evidence="2 3">
    <name type="scientific">Datura stramonium</name>
    <name type="common">Jimsonweed</name>
    <name type="synonym">Common thornapple</name>
    <dbReference type="NCBI Taxonomy" id="4076"/>
    <lineage>
        <taxon>Eukaryota</taxon>
        <taxon>Viridiplantae</taxon>
        <taxon>Streptophyta</taxon>
        <taxon>Embryophyta</taxon>
        <taxon>Tracheophyta</taxon>
        <taxon>Spermatophyta</taxon>
        <taxon>Magnoliopsida</taxon>
        <taxon>eudicotyledons</taxon>
        <taxon>Gunneridae</taxon>
        <taxon>Pentapetalae</taxon>
        <taxon>asterids</taxon>
        <taxon>lamiids</taxon>
        <taxon>Solanales</taxon>
        <taxon>Solanaceae</taxon>
        <taxon>Solanoideae</taxon>
        <taxon>Datureae</taxon>
        <taxon>Datura</taxon>
    </lineage>
</organism>
<name>A0ABS8SS80_DATST</name>